<keyword evidence="7" id="KW-0547">Nucleotide-binding</keyword>
<dbReference type="InterPro" id="IPR002500">
    <property type="entry name" value="PAPS_reduct_dom"/>
</dbReference>
<dbReference type="AlphaFoldDB" id="A0A498IFM9"/>
<reference evidence="15 16" key="1">
    <citation type="submission" date="2018-10" db="EMBL/GenBank/DDBJ databases">
        <title>A high-quality apple genome assembly.</title>
        <authorList>
            <person name="Hu J."/>
        </authorList>
    </citation>
    <scope>NUCLEOTIDE SEQUENCE [LARGE SCALE GENOMIC DNA]</scope>
    <source>
        <strain evidence="16">cv. HFTH1</strain>
        <tissue evidence="15">Young leaf</tissue>
    </source>
</reference>
<dbReference type="InterPro" id="IPR013766">
    <property type="entry name" value="Thioredoxin_domain"/>
</dbReference>
<dbReference type="PANTHER" id="PTHR23293:SF9">
    <property type="entry name" value="FAD SYNTHASE"/>
    <property type="match status" value="1"/>
</dbReference>
<dbReference type="SUPFAM" id="SSF52833">
    <property type="entry name" value="Thioredoxin-like"/>
    <property type="match status" value="1"/>
</dbReference>
<keyword evidence="6" id="KW-0548">Nucleotidyltransferase</keyword>
<dbReference type="GO" id="GO:0006747">
    <property type="term" value="P:FAD biosynthetic process"/>
    <property type="evidence" value="ECO:0007669"/>
    <property type="project" value="TreeGrafter"/>
</dbReference>
<name>A0A498IFM9_MALDO</name>
<evidence type="ECO:0000313" key="16">
    <source>
        <dbReference type="Proteomes" id="UP000290289"/>
    </source>
</evidence>
<evidence type="ECO:0000313" key="15">
    <source>
        <dbReference type="EMBL" id="RXH80777.1"/>
    </source>
</evidence>
<accession>A0A498IFM9</accession>
<dbReference type="Gene3D" id="3.40.50.620">
    <property type="entry name" value="HUPs"/>
    <property type="match status" value="1"/>
</dbReference>
<comment type="catalytic activity">
    <reaction evidence="12">
        <text>FMN + ATP + H(+) = FAD + diphosphate</text>
        <dbReference type="Rhea" id="RHEA:17237"/>
        <dbReference type="ChEBI" id="CHEBI:15378"/>
        <dbReference type="ChEBI" id="CHEBI:30616"/>
        <dbReference type="ChEBI" id="CHEBI:33019"/>
        <dbReference type="ChEBI" id="CHEBI:57692"/>
        <dbReference type="ChEBI" id="CHEBI:58210"/>
        <dbReference type="EC" id="2.7.7.2"/>
    </reaction>
</comment>
<dbReference type="FunFam" id="3.40.50.620:FF:000135">
    <property type="entry name" value="Phosphoadenosine phosphosulfate reductase family protein"/>
    <property type="match status" value="1"/>
</dbReference>
<evidence type="ECO:0000256" key="3">
    <source>
        <dbReference type="ARBA" id="ARBA00022630"/>
    </source>
</evidence>
<sequence length="648" mass="72041">MEIDKAIRECDDRRLKTKYNNAIYVIQRALALYSIEEVAFSFNGGKDSTVLLHLLRAGYFLHKGEQSCSNGGVKYFPMRTIYFECPSAFPEINSFTYDTATTYGLQLDIIRSDFKSGLEDLLKSKPIKAIFLGVRIGDPTAVGQEQFSPSSVGWPPFMRVNPILDWSYRDVWALLLTCKVQYCSLYDQGYTSIGSIYDTVPNALLSINNSSDSKEVFRPAYLLSDGRLERAGRVKKLSSSVRGHQSAVMNGLDGVGLHNSSLLMSSAIAVGDEILFGTVEDQIGPSLCRKLHSIGWSVSQTAVVRNDIDAVAEEVERRQSTDDMVFMYGGVGPLHSDVTLAGVAKAFAVRLAPDEEFEEYLRHLIGDQCTGDRNEMALLPEGITELLHHEKLIVPLIKCKNVIILTATNILELDEQWNCLIELMRSDGALATMQPFVSKHLTTNLTDVEIAQPLSKLCLEFPDLYIGCRRKSRTEPLIIYFEGKDQDRIQSAIEALCKKFHPGAFVEINSKMAGGVGGGGDGATSSKKGLEGTGLDLPENRHGNLKSASSDQNLKDILVQIKSCKSPAVINYGASWCRVCSQILPAFCQLSNSFPKLSFVYADIDECPETTQHIRYTPTFHFYRDGERVDEMFGAGEERLHDRLWLHS</sequence>
<evidence type="ECO:0000256" key="2">
    <source>
        <dbReference type="ARBA" id="ARBA00012393"/>
    </source>
</evidence>
<dbReference type="FunFam" id="3.40.980.10:FF:000010">
    <property type="entry name" value="Phosphoadenosine phosphosulfate reductase family protein"/>
    <property type="match status" value="1"/>
</dbReference>
<dbReference type="InterPro" id="IPR036249">
    <property type="entry name" value="Thioredoxin-like_sf"/>
</dbReference>
<evidence type="ECO:0000256" key="9">
    <source>
        <dbReference type="ARBA" id="ARBA00022840"/>
    </source>
</evidence>
<evidence type="ECO:0000256" key="8">
    <source>
        <dbReference type="ARBA" id="ARBA00022827"/>
    </source>
</evidence>
<dbReference type="CDD" id="cd02947">
    <property type="entry name" value="TRX_family"/>
    <property type="match status" value="1"/>
</dbReference>
<dbReference type="STRING" id="3750.A0A498IFM9"/>
<organism evidence="15 16">
    <name type="scientific">Malus domestica</name>
    <name type="common">Apple</name>
    <name type="synonym">Pyrus malus</name>
    <dbReference type="NCBI Taxonomy" id="3750"/>
    <lineage>
        <taxon>Eukaryota</taxon>
        <taxon>Viridiplantae</taxon>
        <taxon>Streptophyta</taxon>
        <taxon>Embryophyta</taxon>
        <taxon>Tracheophyta</taxon>
        <taxon>Spermatophyta</taxon>
        <taxon>Magnoliopsida</taxon>
        <taxon>eudicotyledons</taxon>
        <taxon>Gunneridae</taxon>
        <taxon>Pentapetalae</taxon>
        <taxon>rosids</taxon>
        <taxon>fabids</taxon>
        <taxon>Rosales</taxon>
        <taxon>Rosaceae</taxon>
        <taxon>Amygdaloideae</taxon>
        <taxon>Maleae</taxon>
        <taxon>Malus</taxon>
    </lineage>
</organism>
<comment type="pathway">
    <text evidence="1">Cofactor biosynthesis; FAD biosynthesis; FAD from FMN: step 1/1.</text>
</comment>
<evidence type="ECO:0000259" key="14">
    <source>
        <dbReference type="SMART" id="SM00852"/>
    </source>
</evidence>
<protein>
    <recommendedName>
        <fullName evidence="2">FAD synthase</fullName>
        <ecNumber evidence="2">2.7.7.2</ecNumber>
    </recommendedName>
    <alternativeName>
        <fullName evidence="10">FAD pyrophosphorylase</fullName>
    </alternativeName>
    <alternativeName>
        <fullName evidence="11">FMN adenylyltransferase</fullName>
    </alternativeName>
</protein>
<dbReference type="InterPro" id="IPR036425">
    <property type="entry name" value="MoaB/Mog-like_dom_sf"/>
</dbReference>
<proteinExistence type="predicted"/>
<keyword evidence="4" id="KW-0288">FMN</keyword>
<dbReference type="Gene3D" id="3.40.980.10">
    <property type="entry name" value="MoaB/Mog-like domain"/>
    <property type="match status" value="1"/>
</dbReference>
<evidence type="ECO:0000256" key="13">
    <source>
        <dbReference type="SAM" id="MobiDB-lite"/>
    </source>
</evidence>
<keyword evidence="9" id="KW-0067">ATP-binding</keyword>
<dbReference type="Proteomes" id="UP000290289">
    <property type="component" value="Chromosome 12"/>
</dbReference>
<dbReference type="EC" id="2.7.7.2" evidence="2"/>
<dbReference type="InterPro" id="IPR014729">
    <property type="entry name" value="Rossmann-like_a/b/a_fold"/>
</dbReference>
<feature type="domain" description="MoaB/Mog" evidence="14">
    <location>
        <begin position="266"/>
        <end position="400"/>
    </location>
</feature>
<keyword evidence="8" id="KW-0274">FAD</keyword>
<dbReference type="PANTHER" id="PTHR23293">
    <property type="entry name" value="FAD SYNTHETASE-RELATED FMN ADENYLYLTRANSFERASE"/>
    <property type="match status" value="1"/>
</dbReference>
<dbReference type="Gene3D" id="3.40.30.10">
    <property type="entry name" value="Glutaredoxin"/>
    <property type="match status" value="1"/>
</dbReference>
<dbReference type="CDD" id="cd23948">
    <property type="entry name" value="FAD_synthase"/>
    <property type="match status" value="1"/>
</dbReference>
<feature type="region of interest" description="Disordered" evidence="13">
    <location>
        <begin position="517"/>
        <end position="548"/>
    </location>
</feature>
<evidence type="ECO:0000256" key="1">
    <source>
        <dbReference type="ARBA" id="ARBA00004726"/>
    </source>
</evidence>
<dbReference type="EMBL" id="RDQH01000338">
    <property type="protein sequence ID" value="RXH80777.1"/>
    <property type="molecule type" value="Genomic_DNA"/>
</dbReference>
<dbReference type="Pfam" id="PF01507">
    <property type="entry name" value="PAPS_reduct"/>
    <property type="match status" value="1"/>
</dbReference>
<dbReference type="Pfam" id="PF00085">
    <property type="entry name" value="Thioredoxin"/>
    <property type="match status" value="1"/>
</dbReference>
<evidence type="ECO:0000256" key="10">
    <source>
        <dbReference type="ARBA" id="ARBA00031145"/>
    </source>
</evidence>
<keyword evidence="5" id="KW-0808">Transferase</keyword>
<evidence type="ECO:0000256" key="11">
    <source>
        <dbReference type="ARBA" id="ARBA00031871"/>
    </source>
</evidence>
<evidence type="ECO:0000256" key="7">
    <source>
        <dbReference type="ARBA" id="ARBA00022741"/>
    </source>
</evidence>
<keyword evidence="3" id="KW-0285">Flavoprotein</keyword>
<dbReference type="Pfam" id="PF00994">
    <property type="entry name" value="MoCF_biosynth"/>
    <property type="match status" value="1"/>
</dbReference>
<dbReference type="InterPro" id="IPR001453">
    <property type="entry name" value="MoaB/Mog_dom"/>
</dbReference>
<dbReference type="GO" id="GO:0005524">
    <property type="term" value="F:ATP binding"/>
    <property type="evidence" value="ECO:0007669"/>
    <property type="project" value="UniProtKB-KW"/>
</dbReference>
<evidence type="ECO:0000256" key="6">
    <source>
        <dbReference type="ARBA" id="ARBA00022695"/>
    </source>
</evidence>
<gene>
    <name evidence="15" type="ORF">DVH24_004691</name>
</gene>
<dbReference type="SUPFAM" id="SSF53218">
    <property type="entry name" value="Molybdenum cofactor biosynthesis proteins"/>
    <property type="match status" value="1"/>
</dbReference>
<evidence type="ECO:0000256" key="12">
    <source>
        <dbReference type="ARBA" id="ARBA00049494"/>
    </source>
</evidence>
<dbReference type="SMART" id="SM00852">
    <property type="entry name" value="MoCF_biosynth"/>
    <property type="match status" value="1"/>
</dbReference>
<keyword evidence="16" id="KW-1185">Reference proteome</keyword>
<comment type="caution">
    <text evidence="15">The sequence shown here is derived from an EMBL/GenBank/DDBJ whole genome shotgun (WGS) entry which is preliminary data.</text>
</comment>
<dbReference type="GO" id="GO:0003919">
    <property type="term" value="F:FMN adenylyltransferase activity"/>
    <property type="evidence" value="ECO:0007669"/>
    <property type="project" value="UniProtKB-EC"/>
</dbReference>
<dbReference type="SUPFAM" id="SSF52402">
    <property type="entry name" value="Adenine nucleotide alpha hydrolases-like"/>
    <property type="match status" value="1"/>
</dbReference>
<evidence type="ECO:0000256" key="4">
    <source>
        <dbReference type="ARBA" id="ARBA00022643"/>
    </source>
</evidence>
<evidence type="ECO:0000256" key="5">
    <source>
        <dbReference type="ARBA" id="ARBA00022679"/>
    </source>
</evidence>